<gene>
    <name evidence="2" type="ORF">C8E87_2972</name>
</gene>
<dbReference type="AlphaFoldDB" id="A0A4R6JX75"/>
<proteinExistence type="predicted"/>
<keyword evidence="3" id="KW-1185">Reference proteome</keyword>
<evidence type="ECO:0000256" key="1">
    <source>
        <dbReference type="SAM" id="SignalP"/>
    </source>
</evidence>
<keyword evidence="1" id="KW-0732">Signal</keyword>
<sequence length="363" mass="37383">MPRSLPAVLALLLIAGCSAAGERPVRPIEFVLIDADAHGAIIGDMRRAEFLGVARDGRVVWRAPQSGAAPDAAECATRCPDALLSGNAAAWNTDDVPDPPAELIRDGRREMVGGTALTGRVKRTVLTASSPRDYVVTAGGPGRWTLDVVRPGAAPVRVPVPGPRLSWAATADGRHGIAVATGADPARAAAVWFTRTTAGWQPDPRPTLVAGSAACLAPDGASAMLLGTRPALRSRDGARRLVTDLDYASDCGLAASGGIVGTYRQDSGGPAFRIRVFDADGTVVWRADSRGTARVTADPAGARVAVAVAGTTTEVDTTTGAVLRTVGHAFAARYDGAGDLVVVDGNGVPRWWRSAVIPAARPG</sequence>
<comment type="caution">
    <text evidence="2">The sequence shown here is derived from an EMBL/GenBank/DDBJ whole genome shotgun (WGS) entry which is preliminary data.</text>
</comment>
<evidence type="ECO:0008006" key="4">
    <source>
        <dbReference type="Google" id="ProtNLM"/>
    </source>
</evidence>
<dbReference type="RefSeq" id="WP_133873646.1">
    <property type="nucleotide sequence ID" value="NZ_BOMD01000066.1"/>
</dbReference>
<evidence type="ECO:0000313" key="3">
    <source>
        <dbReference type="Proteomes" id="UP000294901"/>
    </source>
</evidence>
<accession>A0A4R6JX75</accession>
<reference evidence="2 3" key="1">
    <citation type="submission" date="2019-03" db="EMBL/GenBank/DDBJ databases">
        <title>Sequencing the genomes of 1000 actinobacteria strains.</title>
        <authorList>
            <person name="Klenk H.-P."/>
        </authorList>
    </citation>
    <scope>NUCLEOTIDE SEQUENCE [LARGE SCALE GENOMIC DNA]</scope>
    <source>
        <strain evidence="2 3">DSM 43805</strain>
    </source>
</reference>
<organism evidence="2 3">
    <name type="scientific">Paractinoplanes brasiliensis</name>
    <dbReference type="NCBI Taxonomy" id="52695"/>
    <lineage>
        <taxon>Bacteria</taxon>
        <taxon>Bacillati</taxon>
        <taxon>Actinomycetota</taxon>
        <taxon>Actinomycetes</taxon>
        <taxon>Micromonosporales</taxon>
        <taxon>Micromonosporaceae</taxon>
        <taxon>Paractinoplanes</taxon>
    </lineage>
</organism>
<feature type="chain" id="PRO_5038839267" description="YD repeat-containing protein" evidence="1">
    <location>
        <begin position="21"/>
        <end position="363"/>
    </location>
</feature>
<dbReference type="Proteomes" id="UP000294901">
    <property type="component" value="Unassembled WGS sequence"/>
</dbReference>
<dbReference type="OrthoDB" id="3686201at2"/>
<name>A0A4R6JX75_9ACTN</name>
<evidence type="ECO:0000313" key="2">
    <source>
        <dbReference type="EMBL" id="TDO39295.1"/>
    </source>
</evidence>
<protein>
    <recommendedName>
        <fullName evidence="4">YD repeat-containing protein</fullName>
    </recommendedName>
</protein>
<dbReference type="PROSITE" id="PS51257">
    <property type="entry name" value="PROKAR_LIPOPROTEIN"/>
    <property type="match status" value="1"/>
</dbReference>
<dbReference type="EMBL" id="SNWR01000001">
    <property type="protein sequence ID" value="TDO39295.1"/>
    <property type="molecule type" value="Genomic_DNA"/>
</dbReference>
<feature type="signal peptide" evidence="1">
    <location>
        <begin position="1"/>
        <end position="20"/>
    </location>
</feature>